<keyword evidence="5 8" id="KW-0472">Membrane</keyword>
<keyword evidence="6" id="KW-0862">Zinc</keyword>
<dbReference type="EMBL" id="KZ819297">
    <property type="protein sequence ID" value="PWN96968.1"/>
    <property type="molecule type" value="Genomic_DNA"/>
</dbReference>
<evidence type="ECO:0000313" key="10">
    <source>
        <dbReference type="Proteomes" id="UP000245946"/>
    </source>
</evidence>
<feature type="binding site" evidence="6">
    <location>
        <position position="329"/>
    </location>
    <ligand>
        <name>Zn(2+)</name>
        <dbReference type="ChEBI" id="CHEBI:29105"/>
    </ligand>
</feature>
<evidence type="ECO:0000256" key="2">
    <source>
        <dbReference type="ARBA" id="ARBA00007018"/>
    </source>
</evidence>
<evidence type="ECO:0000256" key="8">
    <source>
        <dbReference type="SAM" id="Phobius"/>
    </source>
</evidence>
<keyword evidence="6" id="KW-0479">Metal-binding</keyword>
<evidence type="ECO:0000256" key="3">
    <source>
        <dbReference type="ARBA" id="ARBA00022692"/>
    </source>
</evidence>
<keyword evidence="10" id="KW-1185">Reference proteome</keyword>
<comment type="subcellular location">
    <subcellularLocation>
        <location evidence="1">Membrane</location>
        <topology evidence="1">Multi-pass membrane protein</topology>
    </subcellularLocation>
</comment>
<dbReference type="PANTHER" id="PTHR20855">
    <property type="entry name" value="ADIPOR/PROGESTIN RECEPTOR-RELATED"/>
    <property type="match status" value="1"/>
</dbReference>
<keyword evidence="4 8" id="KW-1133">Transmembrane helix</keyword>
<evidence type="ECO:0000256" key="7">
    <source>
        <dbReference type="SAM" id="MobiDB-lite"/>
    </source>
</evidence>
<sequence>MAPHSAAPLAHAHKLCSHDELPAWAHDNAFIRTGYRRPGGTAAVHAGQSSDTATASAVDGDAGETRIRTRSAARAAAAKTQPEKPPAELYEHDSVAKCVQSIYSYWHNETVNIHTHLWGAAVAFSALLLSLLCAAELLPASVLIHPILSAHAPRTGSLLASSVRLSPVPADNTWIDGLAFATFGIAAVSQQCNSLDYIGIVVMIWGSFIPALHYGFICHPHLQAAYAAFITVLSVMAMYTVVTPKYRTPAYRPTRTAVFVSLGLSAVVPVGHGLHLYGFDLLARTMGLHWLIASGAFYIVGALLYACRVPERFAPGRFDYLGASHQIFHVFILLAALAHFVCLRRAHDFWKSATLPGLERSSQQAVCYALDHFADKVFERL</sequence>
<dbReference type="GO" id="GO:0006882">
    <property type="term" value="P:intracellular zinc ion homeostasis"/>
    <property type="evidence" value="ECO:0007669"/>
    <property type="project" value="TreeGrafter"/>
</dbReference>
<name>A0A316Z7L4_9BASI</name>
<dbReference type="OrthoDB" id="529367at2759"/>
<gene>
    <name evidence="9" type="ORF">FA09DRAFT_339885</name>
</gene>
<dbReference type="Pfam" id="PF03006">
    <property type="entry name" value="HlyIII"/>
    <property type="match status" value="1"/>
</dbReference>
<feature type="transmembrane region" description="Helical" evidence="8">
    <location>
        <begin position="223"/>
        <end position="242"/>
    </location>
</feature>
<evidence type="ECO:0000256" key="1">
    <source>
        <dbReference type="ARBA" id="ARBA00004141"/>
    </source>
</evidence>
<dbReference type="AlphaFoldDB" id="A0A316Z7L4"/>
<feature type="transmembrane region" description="Helical" evidence="8">
    <location>
        <begin position="327"/>
        <end position="346"/>
    </location>
</feature>
<reference evidence="9 10" key="1">
    <citation type="journal article" date="2018" name="Mol. Biol. Evol.">
        <title>Broad Genomic Sampling Reveals a Smut Pathogenic Ancestry of the Fungal Clade Ustilaginomycotina.</title>
        <authorList>
            <person name="Kijpornyongpan T."/>
            <person name="Mondo S.J."/>
            <person name="Barry K."/>
            <person name="Sandor L."/>
            <person name="Lee J."/>
            <person name="Lipzen A."/>
            <person name="Pangilinan J."/>
            <person name="LaButti K."/>
            <person name="Hainaut M."/>
            <person name="Henrissat B."/>
            <person name="Grigoriev I.V."/>
            <person name="Spatafora J.W."/>
            <person name="Aime M.C."/>
        </authorList>
    </citation>
    <scope>NUCLEOTIDE SEQUENCE [LARGE SCALE GENOMIC DNA]</scope>
    <source>
        <strain evidence="9 10">MCA 4186</strain>
    </source>
</reference>
<protein>
    <submittedName>
        <fullName evidence="9">HlyIII-domain-containing protein</fullName>
    </submittedName>
</protein>
<dbReference type="GeneID" id="37271807"/>
<dbReference type="Proteomes" id="UP000245946">
    <property type="component" value="Unassembled WGS sequence"/>
</dbReference>
<feature type="transmembrane region" description="Helical" evidence="8">
    <location>
        <begin position="287"/>
        <end position="306"/>
    </location>
</feature>
<dbReference type="PANTHER" id="PTHR20855:SF52">
    <property type="entry name" value="ADIPONECTIN RECEPTOR PROTEIN"/>
    <property type="match status" value="1"/>
</dbReference>
<evidence type="ECO:0000256" key="6">
    <source>
        <dbReference type="PIRSR" id="PIRSR604254-1"/>
    </source>
</evidence>
<feature type="transmembrane region" description="Helical" evidence="8">
    <location>
        <begin position="254"/>
        <end position="275"/>
    </location>
</feature>
<feature type="region of interest" description="Disordered" evidence="7">
    <location>
        <begin position="41"/>
        <end position="64"/>
    </location>
</feature>
<feature type="transmembrane region" description="Helical" evidence="8">
    <location>
        <begin position="117"/>
        <end position="138"/>
    </location>
</feature>
<dbReference type="GO" id="GO:0016020">
    <property type="term" value="C:membrane"/>
    <property type="evidence" value="ECO:0007669"/>
    <property type="project" value="UniProtKB-SubCell"/>
</dbReference>
<evidence type="ECO:0000256" key="5">
    <source>
        <dbReference type="ARBA" id="ARBA00023136"/>
    </source>
</evidence>
<comment type="similarity">
    <text evidence="2">Belongs to the ADIPOR family.</text>
</comment>
<accession>A0A316Z7L4</accession>
<feature type="transmembrane region" description="Helical" evidence="8">
    <location>
        <begin position="197"/>
        <end position="217"/>
    </location>
</feature>
<dbReference type="InterPro" id="IPR004254">
    <property type="entry name" value="AdipoR/HlyIII-related"/>
</dbReference>
<dbReference type="RefSeq" id="XP_025597247.1">
    <property type="nucleotide sequence ID" value="XM_025744263.1"/>
</dbReference>
<keyword evidence="3 8" id="KW-0812">Transmembrane</keyword>
<organism evidence="9 10">
    <name type="scientific">Tilletiopsis washingtonensis</name>
    <dbReference type="NCBI Taxonomy" id="58919"/>
    <lineage>
        <taxon>Eukaryota</taxon>
        <taxon>Fungi</taxon>
        <taxon>Dikarya</taxon>
        <taxon>Basidiomycota</taxon>
        <taxon>Ustilaginomycotina</taxon>
        <taxon>Exobasidiomycetes</taxon>
        <taxon>Entylomatales</taxon>
        <taxon>Entylomatales incertae sedis</taxon>
        <taxon>Tilletiopsis</taxon>
    </lineage>
</organism>
<proteinExistence type="inferred from homology"/>
<feature type="binding site" evidence="6">
    <location>
        <position position="325"/>
    </location>
    <ligand>
        <name>Zn(2+)</name>
        <dbReference type="ChEBI" id="CHEBI:29105"/>
    </ligand>
</feature>
<evidence type="ECO:0000256" key="4">
    <source>
        <dbReference type="ARBA" id="ARBA00022989"/>
    </source>
</evidence>
<dbReference type="GO" id="GO:0038023">
    <property type="term" value="F:signaling receptor activity"/>
    <property type="evidence" value="ECO:0007669"/>
    <property type="project" value="TreeGrafter"/>
</dbReference>
<evidence type="ECO:0000313" key="9">
    <source>
        <dbReference type="EMBL" id="PWN96968.1"/>
    </source>
</evidence>
<dbReference type="GO" id="GO:0046872">
    <property type="term" value="F:metal ion binding"/>
    <property type="evidence" value="ECO:0007669"/>
    <property type="project" value="UniProtKB-KW"/>
</dbReference>
<dbReference type="STRING" id="58919.A0A316Z7L4"/>